<dbReference type="EMBL" id="NJHN03000104">
    <property type="protein sequence ID" value="KAH9414868.1"/>
    <property type="molecule type" value="Genomic_DNA"/>
</dbReference>
<sequence>MKDKVLLIHENILPFLKLYEFFLDPLGLMYWNNWPKLIQIFVNSIYYSSMMPFKLIQFFRIRSANIRQSSGTTLISCSQYFLNSVKQNS</sequence>
<proteinExistence type="predicted"/>
<dbReference type="Proteomes" id="UP000887458">
    <property type="component" value="Unassembled WGS sequence"/>
</dbReference>
<keyword evidence="1" id="KW-1133">Transmembrane helix</keyword>
<feature type="transmembrane region" description="Helical" evidence="1">
    <location>
        <begin position="37"/>
        <end position="59"/>
    </location>
</feature>
<evidence type="ECO:0000256" key="1">
    <source>
        <dbReference type="SAM" id="Phobius"/>
    </source>
</evidence>
<gene>
    <name evidence="2" type="ORF">DERP_012458</name>
</gene>
<keyword evidence="3" id="KW-1185">Reference proteome</keyword>
<organism evidence="2 3">
    <name type="scientific">Dermatophagoides pteronyssinus</name>
    <name type="common">European house dust mite</name>
    <dbReference type="NCBI Taxonomy" id="6956"/>
    <lineage>
        <taxon>Eukaryota</taxon>
        <taxon>Metazoa</taxon>
        <taxon>Ecdysozoa</taxon>
        <taxon>Arthropoda</taxon>
        <taxon>Chelicerata</taxon>
        <taxon>Arachnida</taxon>
        <taxon>Acari</taxon>
        <taxon>Acariformes</taxon>
        <taxon>Sarcoptiformes</taxon>
        <taxon>Astigmata</taxon>
        <taxon>Psoroptidia</taxon>
        <taxon>Analgoidea</taxon>
        <taxon>Pyroglyphidae</taxon>
        <taxon>Dermatophagoidinae</taxon>
        <taxon>Dermatophagoides</taxon>
    </lineage>
</organism>
<comment type="caution">
    <text evidence="2">The sequence shown here is derived from an EMBL/GenBank/DDBJ whole genome shotgun (WGS) entry which is preliminary data.</text>
</comment>
<protein>
    <submittedName>
        <fullName evidence="2">Uncharacterized protein</fullName>
    </submittedName>
</protein>
<reference evidence="2 3" key="1">
    <citation type="journal article" date="2018" name="J. Allergy Clin. Immunol.">
        <title>High-quality assembly of Dermatophagoides pteronyssinus genome and transcriptome reveals a wide range of novel allergens.</title>
        <authorList>
            <person name="Liu X.Y."/>
            <person name="Yang K.Y."/>
            <person name="Wang M.Q."/>
            <person name="Kwok J.S."/>
            <person name="Zeng X."/>
            <person name="Yang Z."/>
            <person name="Xiao X.J."/>
            <person name="Lau C.P."/>
            <person name="Li Y."/>
            <person name="Huang Z.M."/>
            <person name="Ba J.G."/>
            <person name="Yim A.K."/>
            <person name="Ouyang C.Y."/>
            <person name="Ngai S.M."/>
            <person name="Chan T.F."/>
            <person name="Leung E.L."/>
            <person name="Liu L."/>
            <person name="Liu Z.G."/>
            <person name="Tsui S.K."/>
        </authorList>
    </citation>
    <scope>NUCLEOTIDE SEQUENCE [LARGE SCALE GENOMIC DNA]</scope>
    <source>
        <strain evidence="2">Derp</strain>
    </source>
</reference>
<keyword evidence="1" id="KW-0472">Membrane</keyword>
<name>A0ABQ8IX37_DERPT</name>
<reference evidence="2 3" key="2">
    <citation type="journal article" date="2022" name="Mol. Biol. Evol.">
        <title>Comparative Genomics Reveals Insights into the Divergent Evolution of Astigmatic Mites and Household Pest Adaptations.</title>
        <authorList>
            <person name="Xiong Q."/>
            <person name="Wan A.T."/>
            <person name="Liu X."/>
            <person name="Fung C.S."/>
            <person name="Xiao X."/>
            <person name="Malainual N."/>
            <person name="Hou J."/>
            <person name="Wang L."/>
            <person name="Wang M."/>
            <person name="Yang K.Y."/>
            <person name="Cui Y."/>
            <person name="Leung E.L."/>
            <person name="Nong W."/>
            <person name="Shin S.K."/>
            <person name="Au S.W."/>
            <person name="Jeong K.Y."/>
            <person name="Chew F.T."/>
            <person name="Hui J.H."/>
            <person name="Leung T.F."/>
            <person name="Tungtrongchitr A."/>
            <person name="Zhong N."/>
            <person name="Liu Z."/>
            <person name="Tsui S.K."/>
        </authorList>
    </citation>
    <scope>NUCLEOTIDE SEQUENCE [LARGE SCALE GENOMIC DNA]</scope>
    <source>
        <tissue evidence="2">Whole mite body</tissue>
    </source>
</reference>
<evidence type="ECO:0000313" key="2">
    <source>
        <dbReference type="EMBL" id="KAH9414868.1"/>
    </source>
</evidence>
<keyword evidence="1" id="KW-0812">Transmembrane</keyword>
<evidence type="ECO:0000313" key="3">
    <source>
        <dbReference type="Proteomes" id="UP000887458"/>
    </source>
</evidence>
<accession>A0ABQ8IX37</accession>